<comment type="caution">
    <text evidence="2">The sequence shown here is derived from an EMBL/GenBank/DDBJ whole genome shotgun (WGS) entry which is preliminary data.</text>
</comment>
<dbReference type="Pfam" id="PF13456">
    <property type="entry name" value="RVT_3"/>
    <property type="match status" value="1"/>
</dbReference>
<gene>
    <name evidence="2" type="ORF">RIF29_30110</name>
</gene>
<dbReference type="InterPro" id="IPR012337">
    <property type="entry name" value="RNaseH-like_sf"/>
</dbReference>
<dbReference type="InterPro" id="IPR002156">
    <property type="entry name" value="RNaseH_domain"/>
</dbReference>
<organism evidence="2 3">
    <name type="scientific">Crotalaria pallida</name>
    <name type="common">Smooth rattlebox</name>
    <name type="synonym">Crotalaria striata</name>
    <dbReference type="NCBI Taxonomy" id="3830"/>
    <lineage>
        <taxon>Eukaryota</taxon>
        <taxon>Viridiplantae</taxon>
        <taxon>Streptophyta</taxon>
        <taxon>Embryophyta</taxon>
        <taxon>Tracheophyta</taxon>
        <taxon>Spermatophyta</taxon>
        <taxon>Magnoliopsida</taxon>
        <taxon>eudicotyledons</taxon>
        <taxon>Gunneridae</taxon>
        <taxon>Pentapetalae</taxon>
        <taxon>rosids</taxon>
        <taxon>fabids</taxon>
        <taxon>Fabales</taxon>
        <taxon>Fabaceae</taxon>
        <taxon>Papilionoideae</taxon>
        <taxon>50 kb inversion clade</taxon>
        <taxon>genistoids sensu lato</taxon>
        <taxon>core genistoids</taxon>
        <taxon>Crotalarieae</taxon>
        <taxon>Crotalaria</taxon>
    </lineage>
</organism>
<dbReference type="GO" id="GO:0004523">
    <property type="term" value="F:RNA-DNA hybrid ribonuclease activity"/>
    <property type="evidence" value="ECO:0007669"/>
    <property type="project" value="InterPro"/>
</dbReference>
<evidence type="ECO:0000313" key="2">
    <source>
        <dbReference type="EMBL" id="KAK7256656.1"/>
    </source>
</evidence>
<dbReference type="CDD" id="cd06222">
    <property type="entry name" value="RNase_H_like"/>
    <property type="match status" value="1"/>
</dbReference>
<dbReference type="PANTHER" id="PTHR47723">
    <property type="entry name" value="OS05G0353850 PROTEIN"/>
    <property type="match status" value="1"/>
</dbReference>
<name>A0AAN9EG28_CROPI</name>
<dbReference type="PANTHER" id="PTHR47723:SF19">
    <property type="entry name" value="POLYNUCLEOTIDYL TRANSFERASE, RIBONUCLEASE H-LIKE SUPERFAMILY PROTEIN"/>
    <property type="match status" value="1"/>
</dbReference>
<protein>
    <recommendedName>
        <fullName evidence="1">RNase H type-1 domain-containing protein</fullName>
    </recommendedName>
</protein>
<dbReference type="EMBL" id="JAYWIO010000006">
    <property type="protein sequence ID" value="KAK7256656.1"/>
    <property type="molecule type" value="Genomic_DNA"/>
</dbReference>
<dbReference type="InterPro" id="IPR044730">
    <property type="entry name" value="RNase_H-like_dom_plant"/>
</dbReference>
<proteinExistence type="predicted"/>
<sequence length="122" mass="13773">MIYVLFNGVDLHVGLRVVECGHAGFGGLIRNLDGEWLCGFYGYCGIATNLYDELLAILRGLKLVWIRKIPKVACYLQDAISAIKCPVIISHQYVAIIMEIQDLISSNWCISLDHTHRRKHVC</sequence>
<dbReference type="Proteomes" id="UP001372338">
    <property type="component" value="Unassembled WGS sequence"/>
</dbReference>
<dbReference type="GO" id="GO:0003676">
    <property type="term" value="F:nucleic acid binding"/>
    <property type="evidence" value="ECO:0007669"/>
    <property type="project" value="InterPro"/>
</dbReference>
<dbReference type="InterPro" id="IPR053151">
    <property type="entry name" value="RNase_H-like"/>
</dbReference>
<dbReference type="AlphaFoldDB" id="A0AAN9EG28"/>
<reference evidence="2 3" key="1">
    <citation type="submission" date="2024-01" db="EMBL/GenBank/DDBJ databases">
        <title>The genomes of 5 underutilized Papilionoideae crops provide insights into root nodulation and disease resistanc.</title>
        <authorList>
            <person name="Yuan L."/>
        </authorList>
    </citation>
    <scope>NUCLEOTIDE SEQUENCE [LARGE SCALE GENOMIC DNA]</scope>
    <source>
        <strain evidence="2">ZHUSHIDOU_FW_LH</strain>
        <tissue evidence="2">Leaf</tissue>
    </source>
</reference>
<dbReference type="Gene3D" id="3.30.420.10">
    <property type="entry name" value="Ribonuclease H-like superfamily/Ribonuclease H"/>
    <property type="match status" value="1"/>
</dbReference>
<evidence type="ECO:0000313" key="3">
    <source>
        <dbReference type="Proteomes" id="UP001372338"/>
    </source>
</evidence>
<evidence type="ECO:0000259" key="1">
    <source>
        <dbReference type="Pfam" id="PF13456"/>
    </source>
</evidence>
<accession>A0AAN9EG28</accession>
<dbReference type="SUPFAM" id="SSF53098">
    <property type="entry name" value="Ribonuclease H-like"/>
    <property type="match status" value="1"/>
</dbReference>
<keyword evidence="3" id="KW-1185">Reference proteome</keyword>
<dbReference type="InterPro" id="IPR036397">
    <property type="entry name" value="RNaseH_sf"/>
</dbReference>
<feature type="domain" description="RNase H type-1" evidence="1">
    <location>
        <begin position="20"/>
        <end position="118"/>
    </location>
</feature>